<evidence type="ECO:0000313" key="1">
    <source>
        <dbReference type="EMBL" id="KAH7664340.1"/>
    </source>
</evidence>
<gene>
    <name evidence="1" type="ORF">IHE45_14G115400</name>
</gene>
<sequence>MNIIQITVEFFLVFLFAMDSMKSKGSLCRIRKCVFDLLSMEEELIDENDDNFEFIRKDIRLKSTFLYFDLSQIISIADDEHKKASLTHLANTLFSCIEKLGNALKSGKVSLIQIHYHDAALALQEVMTALQLLHGRMNENDQ</sequence>
<proteinExistence type="predicted"/>
<name>A0ACB7UU96_DIOAL</name>
<accession>A0ACB7UU96</accession>
<reference evidence="2" key="1">
    <citation type="journal article" date="2022" name="Nat. Commun.">
        <title>Chromosome evolution and the genetic basis of agronomically important traits in greater yam.</title>
        <authorList>
            <person name="Bredeson J.V."/>
            <person name="Lyons J.B."/>
            <person name="Oniyinde I.O."/>
            <person name="Okereke N.R."/>
            <person name="Kolade O."/>
            <person name="Nnabue I."/>
            <person name="Nwadili C.O."/>
            <person name="Hribova E."/>
            <person name="Parker M."/>
            <person name="Nwogha J."/>
            <person name="Shu S."/>
            <person name="Carlson J."/>
            <person name="Kariba R."/>
            <person name="Muthemba S."/>
            <person name="Knop K."/>
            <person name="Barton G.J."/>
            <person name="Sherwood A.V."/>
            <person name="Lopez-Montes A."/>
            <person name="Asiedu R."/>
            <person name="Jamnadass R."/>
            <person name="Muchugi A."/>
            <person name="Goodstein D."/>
            <person name="Egesi C.N."/>
            <person name="Featherston J."/>
            <person name="Asfaw A."/>
            <person name="Simpson G.G."/>
            <person name="Dolezel J."/>
            <person name="Hendre P.S."/>
            <person name="Van Deynze A."/>
            <person name="Kumar P.L."/>
            <person name="Obidiegwu J.E."/>
            <person name="Bhattacharjee R."/>
            <person name="Rokhsar D.S."/>
        </authorList>
    </citation>
    <scope>NUCLEOTIDE SEQUENCE [LARGE SCALE GENOMIC DNA]</scope>
    <source>
        <strain evidence="2">cv. TDa95/00328</strain>
    </source>
</reference>
<keyword evidence="2" id="KW-1185">Reference proteome</keyword>
<dbReference type="Proteomes" id="UP000827976">
    <property type="component" value="Chromosome 14"/>
</dbReference>
<organism evidence="1 2">
    <name type="scientific">Dioscorea alata</name>
    <name type="common">Purple yam</name>
    <dbReference type="NCBI Taxonomy" id="55571"/>
    <lineage>
        <taxon>Eukaryota</taxon>
        <taxon>Viridiplantae</taxon>
        <taxon>Streptophyta</taxon>
        <taxon>Embryophyta</taxon>
        <taxon>Tracheophyta</taxon>
        <taxon>Spermatophyta</taxon>
        <taxon>Magnoliopsida</taxon>
        <taxon>Liliopsida</taxon>
        <taxon>Dioscoreales</taxon>
        <taxon>Dioscoreaceae</taxon>
        <taxon>Dioscorea</taxon>
    </lineage>
</organism>
<comment type="caution">
    <text evidence="1">The sequence shown here is derived from an EMBL/GenBank/DDBJ whole genome shotgun (WGS) entry which is preliminary data.</text>
</comment>
<dbReference type="EMBL" id="CM037024">
    <property type="protein sequence ID" value="KAH7664340.1"/>
    <property type="molecule type" value="Genomic_DNA"/>
</dbReference>
<protein>
    <submittedName>
        <fullName evidence="1">Oxygen-evolving enhancer protein 3</fullName>
    </submittedName>
</protein>
<evidence type="ECO:0000313" key="2">
    <source>
        <dbReference type="Proteomes" id="UP000827976"/>
    </source>
</evidence>